<accession>A0ABN9HUS7</accession>
<gene>
    <name evidence="1" type="ORF">SPARVUS_LOCUS16661070</name>
</gene>
<organism evidence="1 2">
    <name type="scientific">Staurois parvus</name>
    <dbReference type="NCBI Taxonomy" id="386267"/>
    <lineage>
        <taxon>Eukaryota</taxon>
        <taxon>Metazoa</taxon>
        <taxon>Chordata</taxon>
        <taxon>Craniata</taxon>
        <taxon>Vertebrata</taxon>
        <taxon>Euteleostomi</taxon>
        <taxon>Amphibia</taxon>
        <taxon>Batrachia</taxon>
        <taxon>Anura</taxon>
        <taxon>Neobatrachia</taxon>
        <taxon>Ranoidea</taxon>
        <taxon>Ranidae</taxon>
        <taxon>Staurois</taxon>
    </lineage>
</organism>
<comment type="caution">
    <text evidence="1">The sequence shown here is derived from an EMBL/GenBank/DDBJ whole genome shotgun (WGS) entry which is preliminary data.</text>
</comment>
<proteinExistence type="predicted"/>
<evidence type="ECO:0000313" key="2">
    <source>
        <dbReference type="Proteomes" id="UP001162483"/>
    </source>
</evidence>
<protein>
    <recommendedName>
        <fullName evidence="3">FHA domain-containing protein</fullName>
    </recommendedName>
</protein>
<dbReference type="Proteomes" id="UP001162483">
    <property type="component" value="Unassembled WGS sequence"/>
</dbReference>
<reference evidence="1" key="1">
    <citation type="submission" date="2023-05" db="EMBL/GenBank/DDBJ databases">
        <authorList>
            <person name="Stuckert A."/>
        </authorList>
    </citation>
    <scope>NUCLEOTIDE SEQUENCE</scope>
</reference>
<keyword evidence="2" id="KW-1185">Reference proteome</keyword>
<dbReference type="EMBL" id="CATNWA010021931">
    <property type="protein sequence ID" value="CAI9624501.1"/>
    <property type="molecule type" value="Genomic_DNA"/>
</dbReference>
<sequence>MSPIHCLIEQSPGGKLHMLSVVYIAREVFEGGVLLEDKEPISTV</sequence>
<name>A0ABN9HUS7_9NEOB</name>
<evidence type="ECO:0008006" key="3">
    <source>
        <dbReference type="Google" id="ProtNLM"/>
    </source>
</evidence>
<evidence type="ECO:0000313" key="1">
    <source>
        <dbReference type="EMBL" id="CAI9624501.1"/>
    </source>
</evidence>